<name>X1QSG0_9ZZZZ</name>
<dbReference type="EMBL" id="BARV01045797">
    <property type="protein sequence ID" value="GAI71467.1"/>
    <property type="molecule type" value="Genomic_DNA"/>
</dbReference>
<organism evidence="1">
    <name type="scientific">marine sediment metagenome</name>
    <dbReference type="NCBI Taxonomy" id="412755"/>
    <lineage>
        <taxon>unclassified sequences</taxon>
        <taxon>metagenomes</taxon>
        <taxon>ecological metagenomes</taxon>
    </lineage>
</organism>
<gene>
    <name evidence="1" type="ORF">S06H3_66822</name>
</gene>
<feature type="non-terminal residue" evidence="1">
    <location>
        <position position="45"/>
    </location>
</feature>
<reference evidence="1" key="1">
    <citation type="journal article" date="2014" name="Front. Microbiol.">
        <title>High frequency of phylogenetically diverse reductive dehalogenase-homologous genes in deep subseafloor sedimentary metagenomes.</title>
        <authorList>
            <person name="Kawai M."/>
            <person name="Futagami T."/>
            <person name="Toyoda A."/>
            <person name="Takaki Y."/>
            <person name="Nishi S."/>
            <person name="Hori S."/>
            <person name="Arai W."/>
            <person name="Tsubouchi T."/>
            <person name="Morono Y."/>
            <person name="Uchiyama I."/>
            <person name="Ito T."/>
            <person name="Fujiyama A."/>
            <person name="Inagaki F."/>
            <person name="Takami H."/>
        </authorList>
    </citation>
    <scope>NUCLEOTIDE SEQUENCE</scope>
    <source>
        <strain evidence="1">Expedition CK06-06</strain>
    </source>
</reference>
<sequence length="45" mass="5420">RFRDFIDLVGKELRPCPVEERHSMKVMSLFWNDVNDWDDDGWHGA</sequence>
<dbReference type="AlphaFoldDB" id="X1QSG0"/>
<protein>
    <submittedName>
        <fullName evidence="1">Uncharacterized protein</fullName>
    </submittedName>
</protein>
<proteinExistence type="predicted"/>
<feature type="non-terminal residue" evidence="1">
    <location>
        <position position="1"/>
    </location>
</feature>
<comment type="caution">
    <text evidence="1">The sequence shown here is derived from an EMBL/GenBank/DDBJ whole genome shotgun (WGS) entry which is preliminary data.</text>
</comment>
<accession>X1QSG0</accession>
<evidence type="ECO:0000313" key="1">
    <source>
        <dbReference type="EMBL" id="GAI71467.1"/>
    </source>
</evidence>